<dbReference type="Proteomes" id="UP001055439">
    <property type="component" value="Chromosome 2"/>
</dbReference>
<dbReference type="EMBL" id="CP097504">
    <property type="protein sequence ID" value="URD91408.1"/>
    <property type="molecule type" value="Genomic_DNA"/>
</dbReference>
<evidence type="ECO:0000313" key="2">
    <source>
        <dbReference type="Proteomes" id="UP001055439"/>
    </source>
</evidence>
<dbReference type="AlphaFoldDB" id="A0A9E7JS51"/>
<reference evidence="1" key="1">
    <citation type="submission" date="2022-05" db="EMBL/GenBank/DDBJ databases">
        <title>The Musa troglodytarum L. genome provides insights into the mechanism of non-climacteric behaviour and enrichment of carotenoids.</title>
        <authorList>
            <person name="Wang J."/>
        </authorList>
    </citation>
    <scope>NUCLEOTIDE SEQUENCE</scope>
    <source>
        <tissue evidence="1">Leaf</tissue>
    </source>
</reference>
<protein>
    <submittedName>
        <fullName evidence="1">Uncharacterized protein</fullName>
    </submittedName>
</protein>
<organism evidence="1 2">
    <name type="scientific">Musa troglodytarum</name>
    <name type="common">fe'i banana</name>
    <dbReference type="NCBI Taxonomy" id="320322"/>
    <lineage>
        <taxon>Eukaryota</taxon>
        <taxon>Viridiplantae</taxon>
        <taxon>Streptophyta</taxon>
        <taxon>Embryophyta</taxon>
        <taxon>Tracheophyta</taxon>
        <taxon>Spermatophyta</taxon>
        <taxon>Magnoliopsida</taxon>
        <taxon>Liliopsida</taxon>
        <taxon>Zingiberales</taxon>
        <taxon>Musaceae</taxon>
        <taxon>Musa</taxon>
    </lineage>
</organism>
<name>A0A9E7JS51_9LILI</name>
<sequence>MITKVIDANLAFLVQRRVRVDFGEEENSVYHPALNRRIRSLTITKQASNDRQRCISPSSLLGTKSLRVRTSNSCHQCANLRSDGPSGGMPTRSVNRTDRCRRNLSYVGRRYRMHALDSNARLSFNCITTSDIVGLLLASAL</sequence>
<keyword evidence="2" id="KW-1185">Reference proteome</keyword>
<feature type="non-terminal residue" evidence="1">
    <location>
        <position position="141"/>
    </location>
</feature>
<proteinExistence type="predicted"/>
<accession>A0A9E7JS51</accession>
<evidence type="ECO:0000313" key="1">
    <source>
        <dbReference type="EMBL" id="URD91408.1"/>
    </source>
</evidence>
<gene>
    <name evidence="1" type="ORF">MUK42_33298</name>
</gene>